<gene>
    <name evidence="1" type="ORF">HW555_008675</name>
</gene>
<name>A0A835L491_SPOEX</name>
<proteinExistence type="predicted"/>
<protein>
    <submittedName>
        <fullName evidence="1">Uncharacterized protein</fullName>
    </submittedName>
</protein>
<keyword evidence="2" id="KW-1185">Reference proteome</keyword>
<evidence type="ECO:0000313" key="1">
    <source>
        <dbReference type="EMBL" id="KAF9412978.1"/>
    </source>
</evidence>
<dbReference type="EMBL" id="JACKWZ010000173">
    <property type="protein sequence ID" value="KAF9412978.1"/>
    <property type="molecule type" value="Genomic_DNA"/>
</dbReference>
<dbReference type="Proteomes" id="UP000648187">
    <property type="component" value="Unassembled WGS sequence"/>
</dbReference>
<comment type="caution">
    <text evidence="1">The sequence shown here is derived from an EMBL/GenBank/DDBJ whole genome shotgun (WGS) entry which is preliminary data.</text>
</comment>
<dbReference type="AlphaFoldDB" id="A0A835L491"/>
<reference evidence="1" key="1">
    <citation type="submission" date="2020-08" db="EMBL/GenBank/DDBJ databases">
        <title>Spodoptera exigua strain:BAW_Kor-Di-RS1 Genome sequencing and assembly.</title>
        <authorList>
            <person name="Kim J."/>
            <person name="Nam H.Y."/>
            <person name="Kwon M."/>
            <person name="Choi J.H."/>
            <person name="Cho S.R."/>
            <person name="Kim G.-H."/>
        </authorList>
    </citation>
    <scope>NUCLEOTIDE SEQUENCE</scope>
    <source>
        <strain evidence="1">BAW_Kor-Di-RS1</strain>
        <tissue evidence="1">Whole-body</tissue>
    </source>
</reference>
<sequence>MRWTAKSPGDTYQADWKRTASAHAQTTTSRPVGRVNFIFYLDIVPTVTHVDKYSWYIILTRSVTAGCPVVTGRQKVCIYLNLFYKQEILRRADKQRKKRQKGVHQSSPFEWA</sequence>
<accession>A0A835L491</accession>
<organism evidence="1 2">
    <name type="scientific">Spodoptera exigua</name>
    <name type="common">Beet armyworm</name>
    <name type="synonym">Noctua fulgens</name>
    <dbReference type="NCBI Taxonomy" id="7107"/>
    <lineage>
        <taxon>Eukaryota</taxon>
        <taxon>Metazoa</taxon>
        <taxon>Ecdysozoa</taxon>
        <taxon>Arthropoda</taxon>
        <taxon>Hexapoda</taxon>
        <taxon>Insecta</taxon>
        <taxon>Pterygota</taxon>
        <taxon>Neoptera</taxon>
        <taxon>Endopterygota</taxon>
        <taxon>Lepidoptera</taxon>
        <taxon>Glossata</taxon>
        <taxon>Ditrysia</taxon>
        <taxon>Noctuoidea</taxon>
        <taxon>Noctuidae</taxon>
        <taxon>Amphipyrinae</taxon>
        <taxon>Spodoptera</taxon>
    </lineage>
</organism>
<evidence type="ECO:0000313" key="2">
    <source>
        <dbReference type="Proteomes" id="UP000648187"/>
    </source>
</evidence>